<dbReference type="PROSITE" id="PS00178">
    <property type="entry name" value="AA_TRNA_LIGASE_I"/>
    <property type="match status" value="1"/>
</dbReference>
<evidence type="ECO:0000259" key="11">
    <source>
        <dbReference type="Pfam" id="PF00133"/>
    </source>
</evidence>
<dbReference type="InterPro" id="IPR013155">
    <property type="entry name" value="M/V/L/I-tRNA-synth_anticd-bd"/>
</dbReference>
<reference evidence="13 14" key="1">
    <citation type="journal article" date="2016" name="Nat. Commun.">
        <title>Thousands of microbial genomes shed light on interconnected biogeochemical processes in an aquifer system.</title>
        <authorList>
            <person name="Anantharaman K."/>
            <person name="Brown C.T."/>
            <person name="Hug L.A."/>
            <person name="Sharon I."/>
            <person name="Castelle C.J."/>
            <person name="Probst A.J."/>
            <person name="Thomas B.C."/>
            <person name="Singh A."/>
            <person name="Wilkins M.J."/>
            <person name="Karaoz U."/>
            <person name="Brodie E.L."/>
            <person name="Williams K.H."/>
            <person name="Hubbard S.S."/>
            <person name="Banfield J.F."/>
        </authorList>
    </citation>
    <scope>NUCLEOTIDE SEQUENCE [LARGE SCALE GENOMIC DNA]</scope>
</reference>
<dbReference type="Proteomes" id="UP000176222">
    <property type="component" value="Unassembled WGS sequence"/>
</dbReference>
<evidence type="ECO:0000259" key="12">
    <source>
        <dbReference type="Pfam" id="PF08264"/>
    </source>
</evidence>
<dbReference type="SUPFAM" id="SSF52374">
    <property type="entry name" value="Nucleotidylyl transferase"/>
    <property type="match status" value="1"/>
</dbReference>
<evidence type="ECO:0000256" key="3">
    <source>
        <dbReference type="ARBA" id="ARBA00022598"/>
    </source>
</evidence>
<dbReference type="GO" id="GO:0006438">
    <property type="term" value="P:valyl-tRNA aminoacylation"/>
    <property type="evidence" value="ECO:0007669"/>
    <property type="project" value="UniProtKB-UniRule"/>
</dbReference>
<keyword evidence="3 10" id="KW-0436">Ligase</keyword>
<keyword evidence="4 10" id="KW-0547">Nucleotide-binding</keyword>
<comment type="caution">
    <text evidence="13">The sequence shown here is derived from an EMBL/GenBank/DDBJ whole genome shotgun (WGS) entry which is preliminary data.</text>
</comment>
<evidence type="ECO:0000256" key="2">
    <source>
        <dbReference type="ARBA" id="ARBA00022490"/>
    </source>
</evidence>
<dbReference type="EMBL" id="MHTH01000013">
    <property type="protein sequence ID" value="OHA58159.1"/>
    <property type="molecule type" value="Genomic_DNA"/>
</dbReference>
<sequence length="705" mass="80710">MDPKLEKPYNPADTESRIYDLWQESGFFQPENLSGDRSKPFTIIMPPPNANGHLHAGHALFVTIEDLMIRYKRMRGFKTLWLPGADHAGFETQVVYEKKLEKEGRSRFGMDRQKLYDEIMAFTLENKKYMEAELKALGASCDWSREKFTLDPAIIKTVYGTFQQLYDDDLIYRGKRLVNWCTKHQTSLSDLETSTETRIDKLYYLQYGPLVVATVRPETMFGDVAVAVNPDDERYQQYIDQDIEVQTPIGSMKLKVVADPIVEKDFGTGALKITPAHDQNDFDLAKRHNLPAIEVIDQFGKLNDKTGKYTGLKVDEARTTVVADLKELGLLIKEEPYEHNVIACYKCGRVLEPRVIPQWFVKMEPLAKPALKAVYDGDIKIIPDFSKKIFTNWLDNIRDWNISRQIAWGIQIPAKICPKCDFGVPDLENKKTTCGQCGSELVQDPDTFDTWFSSGQWPFATLGYPENKDYKNFYPTAVMETGADILFFWVARMIMLGLYRTNQIPFHTVYLHGMVRDGQGLKMSKSKGNVINPIEIVNKYGADALRMALVIGNTPGTAMALAEDKIKAYKHFSNKLWNISRFILSYAPTDNETPTEANLLKEFNELATAVTNDLENYRFYLAGEKIYHYAWHRLADEIIEESKAILATPGEVADTRRQTLRLILGQTLKLLHPFMPFVTEELWQIGKFSTTSSLLIVEDWPHQND</sequence>
<keyword evidence="6 10" id="KW-0648">Protein biosynthesis</keyword>
<evidence type="ECO:0000256" key="1">
    <source>
        <dbReference type="ARBA" id="ARBA00013169"/>
    </source>
</evidence>
<dbReference type="NCBIfam" id="TIGR00422">
    <property type="entry name" value="valS"/>
    <property type="match status" value="1"/>
</dbReference>
<dbReference type="InterPro" id="IPR014729">
    <property type="entry name" value="Rossmann-like_a/b/a_fold"/>
</dbReference>
<proteinExistence type="inferred from homology"/>
<keyword evidence="2" id="KW-0963">Cytoplasm</keyword>
<dbReference type="STRING" id="1802436.A2370_00435"/>
<evidence type="ECO:0000256" key="10">
    <source>
        <dbReference type="RuleBase" id="RU363035"/>
    </source>
</evidence>
<dbReference type="NCBIfam" id="NF004349">
    <property type="entry name" value="PRK05729.1"/>
    <property type="match status" value="1"/>
</dbReference>
<dbReference type="InterPro" id="IPR002300">
    <property type="entry name" value="aa-tRNA-synth_Ia"/>
</dbReference>
<dbReference type="EC" id="6.1.1.9" evidence="1 9"/>
<feature type="domain" description="Aminoacyl-tRNA synthetase class Ia" evidence="11">
    <location>
        <begin position="18"/>
        <end position="556"/>
    </location>
</feature>
<dbReference type="Gene3D" id="1.10.730.10">
    <property type="entry name" value="Isoleucyl-tRNA Synthetase, Domain 1"/>
    <property type="match status" value="1"/>
</dbReference>
<evidence type="ECO:0000313" key="13">
    <source>
        <dbReference type="EMBL" id="OHA58159.1"/>
    </source>
</evidence>
<dbReference type="GO" id="GO:0004832">
    <property type="term" value="F:valine-tRNA ligase activity"/>
    <property type="evidence" value="ECO:0007669"/>
    <property type="project" value="UniProtKB-UniRule"/>
</dbReference>
<dbReference type="SUPFAM" id="SSF47323">
    <property type="entry name" value="Anticodon-binding domain of a subclass of class I aminoacyl-tRNA synthetases"/>
    <property type="match status" value="1"/>
</dbReference>
<dbReference type="Gene3D" id="3.90.740.10">
    <property type="entry name" value="Valyl/Leucyl/Isoleucyl-tRNA synthetase, editing domain"/>
    <property type="match status" value="1"/>
</dbReference>
<organism evidence="13 14">
    <name type="scientific">Candidatus Vogelbacteria bacterium RIFOXYB1_FULL_42_16</name>
    <dbReference type="NCBI Taxonomy" id="1802436"/>
    <lineage>
        <taxon>Bacteria</taxon>
        <taxon>Candidatus Vogeliibacteriota</taxon>
    </lineage>
</organism>
<keyword evidence="5 10" id="KW-0067">ATP-binding</keyword>
<evidence type="ECO:0000313" key="14">
    <source>
        <dbReference type="Proteomes" id="UP000176222"/>
    </source>
</evidence>
<dbReference type="GO" id="GO:0005829">
    <property type="term" value="C:cytosol"/>
    <property type="evidence" value="ECO:0007669"/>
    <property type="project" value="TreeGrafter"/>
</dbReference>
<dbReference type="Pfam" id="PF00133">
    <property type="entry name" value="tRNA-synt_1"/>
    <property type="match status" value="1"/>
</dbReference>
<dbReference type="Pfam" id="PF08264">
    <property type="entry name" value="Anticodon_1"/>
    <property type="match status" value="1"/>
</dbReference>
<evidence type="ECO:0000256" key="4">
    <source>
        <dbReference type="ARBA" id="ARBA00022741"/>
    </source>
</evidence>
<dbReference type="SUPFAM" id="SSF50677">
    <property type="entry name" value="ValRS/IleRS/LeuRS editing domain"/>
    <property type="match status" value="1"/>
</dbReference>
<dbReference type="InterPro" id="IPR009008">
    <property type="entry name" value="Val/Leu/Ile-tRNA-synth_edit"/>
</dbReference>
<dbReference type="InterPro" id="IPR002303">
    <property type="entry name" value="Valyl-tRNA_ligase"/>
</dbReference>
<dbReference type="Gene3D" id="3.40.50.620">
    <property type="entry name" value="HUPs"/>
    <property type="match status" value="2"/>
</dbReference>
<keyword evidence="7 10" id="KW-0030">Aminoacyl-tRNA synthetase</keyword>
<dbReference type="CDD" id="cd00817">
    <property type="entry name" value="ValRS_core"/>
    <property type="match status" value="1"/>
</dbReference>
<dbReference type="CDD" id="cd07962">
    <property type="entry name" value="Anticodon_Ia_Val"/>
    <property type="match status" value="1"/>
</dbReference>
<gene>
    <name evidence="13" type="ORF">A2370_00435</name>
</gene>
<evidence type="ECO:0000256" key="8">
    <source>
        <dbReference type="ARBA" id="ARBA00047552"/>
    </source>
</evidence>
<protein>
    <recommendedName>
        <fullName evidence="1 9">Valine--tRNA ligase</fullName>
        <ecNumber evidence="1 9">6.1.1.9</ecNumber>
    </recommendedName>
</protein>
<dbReference type="PANTHER" id="PTHR11946">
    <property type="entry name" value="VALYL-TRNA SYNTHETASES"/>
    <property type="match status" value="1"/>
</dbReference>
<evidence type="ECO:0000256" key="6">
    <source>
        <dbReference type="ARBA" id="ARBA00022917"/>
    </source>
</evidence>
<dbReference type="GO" id="GO:0005524">
    <property type="term" value="F:ATP binding"/>
    <property type="evidence" value="ECO:0007669"/>
    <property type="project" value="UniProtKB-KW"/>
</dbReference>
<dbReference type="PANTHER" id="PTHR11946:SF93">
    <property type="entry name" value="VALINE--TRNA LIGASE, CHLOROPLASTIC_MITOCHONDRIAL 2"/>
    <property type="match status" value="1"/>
</dbReference>
<evidence type="ECO:0000256" key="7">
    <source>
        <dbReference type="ARBA" id="ARBA00023146"/>
    </source>
</evidence>
<feature type="domain" description="Methionyl/Valyl/Leucyl/Isoleucyl-tRNA synthetase anticodon-binding" evidence="12">
    <location>
        <begin position="598"/>
        <end position="702"/>
    </location>
</feature>
<evidence type="ECO:0000256" key="5">
    <source>
        <dbReference type="ARBA" id="ARBA00022840"/>
    </source>
</evidence>
<comment type="catalytic activity">
    <reaction evidence="8">
        <text>tRNA(Val) + L-valine + ATP = L-valyl-tRNA(Val) + AMP + diphosphate</text>
        <dbReference type="Rhea" id="RHEA:10704"/>
        <dbReference type="Rhea" id="RHEA-COMP:9672"/>
        <dbReference type="Rhea" id="RHEA-COMP:9708"/>
        <dbReference type="ChEBI" id="CHEBI:30616"/>
        <dbReference type="ChEBI" id="CHEBI:33019"/>
        <dbReference type="ChEBI" id="CHEBI:57762"/>
        <dbReference type="ChEBI" id="CHEBI:78442"/>
        <dbReference type="ChEBI" id="CHEBI:78537"/>
        <dbReference type="ChEBI" id="CHEBI:456215"/>
        <dbReference type="EC" id="6.1.1.9"/>
    </reaction>
</comment>
<dbReference type="InterPro" id="IPR033705">
    <property type="entry name" value="Anticodon_Ia_Val"/>
</dbReference>
<dbReference type="PRINTS" id="PR00986">
    <property type="entry name" value="TRNASYNTHVAL"/>
</dbReference>
<comment type="similarity">
    <text evidence="10">Belongs to the class-I aminoacyl-tRNA synthetase family.</text>
</comment>
<dbReference type="InterPro" id="IPR009080">
    <property type="entry name" value="tRNAsynth_Ia_anticodon-bd"/>
</dbReference>
<dbReference type="InterPro" id="IPR001412">
    <property type="entry name" value="aa-tRNA-synth_I_CS"/>
</dbReference>
<evidence type="ECO:0000256" key="9">
    <source>
        <dbReference type="NCBIfam" id="TIGR00422"/>
    </source>
</evidence>
<dbReference type="AlphaFoldDB" id="A0A1G2QDJ1"/>
<accession>A0A1G2QDJ1</accession>
<name>A0A1G2QDJ1_9BACT</name>
<dbReference type="GO" id="GO:0002161">
    <property type="term" value="F:aminoacyl-tRNA deacylase activity"/>
    <property type="evidence" value="ECO:0007669"/>
    <property type="project" value="InterPro"/>
</dbReference>